<dbReference type="EC" id="2.7.13.3" evidence="2"/>
<dbReference type="Proteomes" id="UP001196565">
    <property type="component" value="Unassembled WGS sequence"/>
</dbReference>
<sequence>MSRDLLVSFARPVRHEANNLLAALSGTAELMLRSPSSTERDIARAERLRDASARLQALLHAYLALGAPPPADTAPASVIEMMRPLIGLALGPGRKVEVAVAPDLPRLATTPAELQSLVLGLVRSAAEGAACADGIRVALDAAPGGARLSARLEPGGSGPEPAFLSAA</sequence>
<gene>
    <name evidence="3" type="ORF">KPL78_19795</name>
</gene>
<evidence type="ECO:0000256" key="1">
    <source>
        <dbReference type="ARBA" id="ARBA00000085"/>
    </source>
</evidence>
<comment type="catalytic activity">
    <reaction evidence="1">
        <text>ATP + protein L-histidine = ADP + protein N-phospho-L-histidine.</text>
        <dbReference type="EC" id="2.7.13.3"/>
    </reaction>
</comment>
<evidence type="ECO:0000313" key="4">
    <source>
        <dbReference type="Proteomes" id="UP001196565"/>
    </source>
</evidence>
<dbReference type="InterPro" id="IPR003661">
    <property type="entry name" value="HisK_dim/P_dom"/>
</dbReference>
<name>A0ABS7AEE5_9PROT</name>
<comment type="caution">
    <text evidence="3">The sequence shown here is derived from an EMBL/GenBank/DDBJ whole genome shotgun (WGS) entry which is preliminary data.</text>
</comment>
<evidence type="ECO:0000313" key="3">
    <source>
        <dbReference type="EMBL" id="MBW6400112.1"/>
    </source>
</evidence>
<organism evidence="3 4">
    <name type="scientific">Roseomonas alba</name>
    <dbReference type="NCBI Taxonomy" id="2846776"/>
    <lineage>
        <taxon>Bacteria</taxon>
        <taxon>Pseudomonadati</taxon>
        <taxon>Pseudomonadota</taxon>
        <taxon>Alphaproteobacteria</taxon>
        <taxon>Acetobacterales</taxon>
        <taxon>Roseomonadaceae</taxon>
        <taxon>Roseomonas</taxon>
    </lineage>
</organism>
<dbReference type="RefSeq" id="WP_219764724.1">
    <property type="nucleotide sequence ID" value="NZ_JAHYBZ010000007.1"/>
</dbReference>
<accession>A0ABS7AEE5</accession>
<protein>
    <recommendedName>
        <fullName evidence="2">histidine kinase</fullName>
        <ecNumber evidence="2">2.7.13.3</ecNumber>
    </recommendedName>
</protein>
<evidence type="ECO:0000256" key="2">
    <source>
        <dbReference type="ARBA" id="ARBA00012438"/>
    </source>
</evidence>
<reference evidence="3 4" key="1">
    <citation type="submission" date="2021-07" db="EMBL/GenBank/DDBJ databases">
        <authorList>
            <person name="So Y."/>
        </authorList>
    </citation>
    <scope>NUCLEOTIDE SEQUENCE [LARGE SCALE GENOMIC DNA]</scope>
    <source>
        <strain evidence="3 4">HJA6</strain>
    </source>
</reference>
<proteinExistence type="predicted"/>
<keyword evidence="4" id="KW-1185">Reference proteome</keyword>
<dbReference type="CDD" id="cd00082">
    <property type="entry name" value="HisKA"/>
    <property type="match status" value="1"/>
</dbReference>
<dbReference type="EMBL" id="JAHYBZ010000007">
    <property type="protein sequence ID" value="MBW6400112.1"/>
    <property type="molecule type" value="Genomic_DNA"/>
</dbReference>